<dbReference type="GO" id="GO:0006310">
    <property type="term" value="P:DNA recombination"/>
    <property type="evidence" value="ECO:0007669"/>
    <property type="project" value="UniProtKB-KW"/>
</dbReference>
<keyword evidence="1" id="KW-0175">Coiled coil</keyword>
<dbReference type="InterPro" id="IPR003798">
    <property type="entry name" value="DNA_recombination_RmuC"/>
</dbReference>
<dbReference type="Proteomes" id="UP000023152">
    <property type="component" value="Unassembled WGS sequence"/>
</dbReference>
<evidence type="ECO:0000313" key="5">
    <source>
        <dbReference type="Proteomes" id="UP000023152"/>
    </source>
</evidence>
<name>X6MUI8_RETFI</name>
<gene>
    <name evidence="4" type="ORF">RFI_19848</name>
</gene>
<keyword evidence="3" id="KW-1133">Transmembrane helix</keyword>
<keyword evidence="5" id="KW-1185">Reference proteome</keyword>
<keyword evidence="3" id="KW-0812">Transmembrane</keyword>
<dbReference type="EMBL" id="ASPP01016546">
    <property type="protein sequence ID" value="ETO17474.1"/>
    <property type="molecule type" value="Genomic_DNA"/>
</dbReference>
<protein>
    <submittedName>
        <fullName evidence="4">Uncharacterized protein</fullName>
    </submittedName>
</protein>
<keyword evidence="2" id="KW-0233">DNA recombination</keyword>
<keyword evidence="3" id="KW-0472">Membrane</keyword>
<feature type="transmembrane region" description="Helical" evidence="3">
    <location>
        <begin position="5"/>
        <end position="25"/>
    </location>
</feature>
<evidence type="ECO:0000256" key="2">
    <source>
        <dbReference type="ARBA" id="ARBA00023172"/>
    </source>
</evidence>
<dbReference type="PANTHER" id="PTHR30563">
    <property type="entry name" value="DNA RECOMBINATION PROTEIN RMUC"/>
    <property type="match status" value="1"/>
</dbReference>
<feature type="transmembrane region" description="Helical" evidence="3">
    <location>
        <begin position="380"/>
        <end position="399"/>
    </location>
</feature>
<organism evidence="4 5">
    <name type="scientific">Reticulomyxa filosa</name>
    <dbReference type="NCBI Taxonomy" id="46433"/>
    <lineage>
        <taxon>Eukaryota</taxon>
        <taxon>Sar</taxon>
        <taxon>Rhizaria</taxon>
        <taxon>Retaria</taxon>
        <taxon>Foraminifera</taxon>
        <taxon>Monothalamids</taxon>
        <taxon>Reticulomyxidae</taxon>
        <taxon>Reticulomyxa</taxon>
    </lineage>
</organism>
<evidence type="ECO:0000256" key="1">
    <source>
        <dbReference type="ARBA" id="ARBA00023054"/>
    </source>
</evidence>
<proteinExistence type="predicted"/>
<dbReference type="AlphaFoldDB" id="X6MUI8"/>
<comment type="caution">
    <text evidence="4">The sequence shown here is derived from an EMBL/GenBank/DDBJ whole genome shotgun (WGS) entry which is preliminary data.</text>
</comment>
<dbReference type="OrthoDB" id="8300215at2759"/>
<accession>X6MUI8</accession>
<reference evidence="4 5" key="1">
    <citation type="journal article" date="2013" name="Curr. Biol.">
        <title>The Genome of the Foraminiferan Reticulomyxa filosa.</title>
        <authorList>
            <person name="Glockner G."/>
            <person name="Hulsmann N."/>
            <person name="Schleicher M."/>
            <person name="Noegel A.A."/>
            <person name="Eichinger L."/>
            <person name="Gallinger C."/>
            <person name="Pawlowski J."/>
            <person name="Sierra R."/>
            <person name="Euteneuer U."/>
            <person name="Pillet L."/>
            <person name="Moustafa A."/>
            <person name="Platzer M."/>
            <person name="Groth M."/>
            <person name="Szafranski K."/>
            <person name="Schliwa M."/>
        </authorList>
    </citation>
    <scope>NUCLEOTIDE SEQUENCE [LARGE SCALE GENOMIC DNA]</scope>
</reference>
<sequence length="738" mass="85355">MRKFIYLIIILGISAVIGNFTVWFVHTQTIKSTLADSKNYLESHGYELKYKDIKFSNFLAWNVKAVIEEVSLKNVQGYYKNSELKFEWINLDSNPIKNILVFVFPKKYNFNYKNLSTELFNYEVIPASEPKIKLELRISLSKLDKFFAQGENNLSIYINELLIYNDMSEVYDISNGNQLKLSSGPLGIWVVSEFRKKSQTWGIRASKISTDIALELKGFVDKENKDAKKVELLNEFDRVKIKIEKINIENDLFSIATNGNSLIYQKEALPYFNLNVDIKNYKQFLNYNAEVINRTIEELATQFPHIPVNKITDDQVNKFAEFIKKFSSKNVTDDEIKYQLVRDKKGTTISGNDFYDLAREFQAIFFSKLAQDLVPNPNNIYLIEAIAFVFGVLVLLFFLQFRSLKKSITVLNEDIKANQSSHQEATKLLKEESHFQLNQLITSLNAQLQNMSLMQKNQFDNFNNQIHNLVKLNEIKSENIRKTLEESLHRLQMNNDLKLEKMRATVEEKLQETLEKRLSNSFKLVSERLEIVHKGLGEMQSLASGVGDLKKVLTNIKVRGAWGEVQLENLMSQILTPEQFEKNVLINPENNFRVEFAVKLPGRDDKSIWLPIDSKFPIEDFQRLIEAQEQANLEQIELIRKSLENSIKLSAKTISEKYIHSPFTTDFAIISSEVWKLLSVVKTEFLKFADILSKTKLKLDQASKVIGDAEVRSRSIQKKLHGVESLTDIEYENDKLEA</sequence>
<dbReference type="Pfam" id="PF02646">
    <property type="entry name" value="RmuC"/>
    <property type="match status" value="1"/>
</dbReference>
<evidence type="ECO:0000313" key="4">
    <source>
        <dbReference type="EMBL" id="ETO17474.1"/>
    </source>
</evidence>
<dbReference type="PANTHER" id="PTHR30563:SF0">
    <property type="entry name" value="DNA RECOMBINATION PROTEIN RMUC"/>
    <property type="match status" value="1"/>
</dbReference>
<evidence type="ECO:0000256" key="3">
    <source>
        <dbReference type="SAM" id="Phobius"/>
    </source>
</evidence>